<reference evidence="1 2" key="1">
    <citation type="journal article" date="2020" name="Cell">
        <title>Large-Scale Comparative Analyses of Tick Genomes Elucidate Their Genetic Diversity and Vector Capacities.</title>
        <authorList>
            <consortium name="Tick Genome and Microbiome Consortium (TIGMIC)"/>
            <person name="Jia N."/>
            <person name="Wang J."/>
            <person name="Shi W."/>
            <person name="Du L."/>
            <person name="Sun Y."/>
            <person name="Zhan W."/>
            <person name="Jiang J.F."/>
            <person name="Wang Q."/>
            <person name="Zhang B."/>
            <person name="Ji P."/>
            <person name="Bell-Sakyi L."/>
            <person name="Cui X.M."/>
            <person name="Yuan T.T."/>
            <person name="Jiang B.G."/>
            <person name="Yang W.F."/>
            <person name="Lam T.T."/>
            <person name="Chang Q.C."/>
            <person name="Ding S.J."/>
            <person name="Wang X.J."/>
            <person name="Zhu J.G."/>
            <person name="Ruan X.D."/>
            <person name="Zhao L."/>
            <person name="Wei J.T."/>
            <person name="Ye R.Z."/>
            <person name="Que T.C."/>
            <person name="Du C.H."/>
            <person name="Zhou Y.H."/>
            <person name="Cheng J.X."/>
            <person name="Dai P.F."/>
            <person name="Guo W.B."/>
            <person name="Han X.H."/>
            <person name="Huang E.J."/>
            <person name="Li L.F."/>
            <person name="Wei W."/>
            <person name="Gao Y.C."/>
            <person name="Liu J.Z."/>
            <person name="Shao H.Z."/>
            <person name="Wang X."/>
            <person name="Wang C.C."/>
            <person name="Yang T.C."/>
            <person name="Huo Q.B."/>
            <person name="Li W."/>
            <person name="Chen H.Y."/>
            <person name="Chen S.E."/>
            <person name="Zhou L.G."/>
            <person name="Ni X.B."/>
            <person name="Tian J.H."/>
            <person name="Sheng Y."/>
            <person name="Liu T."/>
            <person name="Pan Y.S."/>
            <person name="Xia L.Y."/>
            <person name="Li J."/>
            <person name="Zhao F."/>
            <person name="Cao W.C."/>
        </authorList>
    </citation>
    <scope>NUCLEOTIDE SEQUENCE [LARGE SCALE GENOMIC DNA]</scope>
    <source>
        <strain evidence="1">HaeL-2018</strain>
    </source>
</reference>
<dbReference type="VEuPathDB" id="VectorBase:HLOH_050090"/>
<dbReference type="Proteomes" id="UP000821853">
    <property type="component" value="Chromosome 4"/>
</dbReference>
<dbReference type="EMBL" id="JABSTR010000006">
    <property type="protein sequence ID" value="KAH9374333.1"/>
    <property type="molecule type" value="Genomic_DNA"/>
</dbReference>
<proteinExistence type="predicted"/>
<comment type="caution">
    <text evidence="1">The sequence shown here is derived from an EMBL/GenBank/DDBJ whole genome shotgun (WGS) entry which is preliminary data.</text>
</comment>
<evidence type="ECO:0000313" key="2">
    <source>
        <dbReference type="Proteomes" id="UP000821853"/>
    </source>
</evidence>
<organism evidence="1 2">
    <name type="scientific">Haemaphysalis longicornis</name>
    <name type="common">Bush tick</name>
    <dbReference type="NCBI Taxonomy" id="44386"/>
    <lineage>
        <taxon>Eukaryota</taxon>
        <taxon>Metazoa</taxon>
        <taxon>Ecdysozoa</taxon>
        <taxon>Arthropoda</taxon>
        <taxon>Chelicerata</taxon>
        <taxon>Arachnida</taxon>
        <taxon>Acari</taxon>
        <taxon>Parasitiformes</taxon>
        <taxon>Ixodida</taxon>
        <taxon>Ixodoidea</taxon>
        <taxon>Ixodidae</taxon>
        <taxon>Haemaphysalinae</taxon>
        <taxon>Haemaphysalis</taxon>
    </lineage>
</organism>
<gene>
    <name evidence="1" type="ORF">HPB48_017550</name>
</gene>
<keyword evidence="2" id="KW-1185">Reference proteome</keyword>
<sequence length="76" mass="8786">MCLDAVARRGATLTMLVVLKRAFIGFRQTLSKEEHGKKRSGAWISHQKSTPWCVRSTFSQVILRELRPIEMRKLDD</sequence>
<accession>A0A9J6GG00</accession>
<evidence type="ECO:0000313" key="1">
    <source>
        <dbReference type="EMBL" id="KAH9374333.1"/>
    </source>
</evidence>
<name>A0A9J6GG00_HAELO</name>
<dbReference type="AlphaFoldDB" id="A0A9J6GG00"/>
<protein>
    <submittedName>
        <fullName evidence="1">Uncharacterized protein</fullName>
    </submittedName>
</protein>